<dbReference type="InterPro" id="IPR018389">
    <property type="entry name" value="DctP_fam"/>
</dbReference>
<evidence type="ECO:0000313" key="6">
    <source>
        <dbReference type="Proteomes" id="UP000238801"/>
    </source>
</evidence>
<dbReference type="EMBL" id="PVTT01000001">
    <property type="protein sequence ID" value="PRY95720.1"/>
    <property type="molecule type" value="Genomic_DNA"/>
</dbReference>
<reference evidence="5 6" key="1">
    <citation type="submission" date="2018-03" db="EMBL/GenBank/DDBJ databases">
        <title>Genomic Encyclopedia of Archaeal and Bacterial Type Strains, Phase II (KMG-II): from individual species to whole genera.</title>
        <authorList>
            <person name="Goeker M."/>
        </authorList>
    </citation>
    <scope>NUCLEOTIDE SEQUENCE [LARGE SCALE GENOMIC DNA]</scope>
    <source>
        <strain evidence="5 6">DSM 29318</strain>
    </source>
</reference>
<dbReference type="GO" id="GO:0055085">
    <property type="term" value="P:transmembrane transport"/>
    <property type="evidence" value="ECO:0007669"/>
    <property type="project" value="InterPro"/>
</dbReference>
<dbReference type="AlphaFoldDB" id="A0A2T0X9U9"/>
<dbReference type="InterPro" id="IPR038404">
    <property type="entry name" value="TRAP_DctP_sf"/>
</dbReference>
<dbReference type="Pfam" id="PF03480">
    <property type="entry name" value="DctP"/>
    <property type="match status" value="1"/>
</dbReference>
<dbReference type="Proteomes" id="UP000238801">
    <property type="component" value="Unassembled WGS sequence"/>
</dbReference>
<feature type="chain" id="PRO_5015467179" evidence="4">
    <location>
        <begin position="21"/>
        <end position="325"/>
    </location>
</feature>
<name>A0A2T0X9U9_9RHOB</name>
<comment type="subcellular location">
    <subcellularLocation>
        <location evidence="1">Periplasm</location>
    </subcellularLocation>
</comment>
<feature type="signal peptide" evidence="4">
    <location>
        <begin position="1"/>
        <end position="20"/>
    </location>
</feature>
<evidence type="ECO:0000313" key="5">
    <source>
        <dbReference type="EMBL" id="PRY95720.1"/>
    </source>
</evidence>
<sequence>MLKTTIGAAAFALSALPVAAQDITLTLGHVAPPGSSYQAAAERFAEALDEASGGTMAVDIVPGAALGGLNELWAQLRTDALDLHLIDVGGIIAMREGRPFLVTWAPFLFEDQDHFRRFARSDLFAEMMDGVEAETGVKYLGYVGDRPPRIVTTAETPVRVPNDLRGLTIRTPQHPFVIAAFEAWGASSSPIGAAELLIALRTGVVDGQDNGVIDFVGSGYAEANKHLTPLDYILSGLGLWMSPARWEGMTEEQKGWLTSAAIRAGTDGEAIHEAEMEAAMEALDGLGVTVTEPDTEAFRTAIQPFLDGADGTAWEAGLYERIGGL</sequence>
<evidence type="ECO:0000256" key="3">
    <source>
        <dbReference type="ARBA" id="ARBA00022764"/>
    </source>
</evidence>
<dbReference type="CDD" id="cd13603">
    <property type="entry name" value="PBP2_TRAP_Siap_TeaA_like"/>
    <property type="match status" value="1"/>
</dbReference>
<keyword evidence="6" id="KW-1185">Reference proteome</keyword>
<dbReference type="Gene3D" id="3.40.190.170">
    <property type="entry name" value="Bacterial extracellular solute-binding protein, family 7"/>
    <property type="match status" value="1"/>
</dbReference>
<evidence type="ECO:0000256" key="2">
    <source>
        <dbReference type="ARBA" id="ARBA00022729"/>
    </source>
</evidence>
<dbReference type="NCBIfam" id="NF037995">
    <property type="entry name" value="TRAP_S1"/>
    <property type="match status" value="1"/>
</dbReference>
<organism evidence="5 6">
    <name type="scientific">Hasllibacter halocynthiae</name>
    <dbReference type="NCBI Taxonomy" id="595589"/>
    <lineage>
        <taxon>Bacteria</taxon>
        <taxon>Pseudomonadati</taxon>
        <taxon>Pseudomonadota</taxon>
        <taxon>Alphaproteobacteria</taxon>
        <taxon>Rhodobacterales</taxon>
        <taxon>Roseobacteraceae</taxon>
        <taxon>Hasllibacter</taxon>
    </lineage>
</organism>
<evidence type="ECO:0000256" key="1">
    <source>
        <dbReference type="ARBA" id="ARBA00004418"/>
    </source>
</evidence>
<dbReference type="GO" id="GO:0042597">
    <property type="term" value="C:periplasmic space"/>
    <property type="evidence" value="ECO:0007669"/>
    <property type="project" value="UniProtKB-SubCell"/>
</dbReference>
<keyword evidence="3" id="KW-0574">Periplasm</keyword>
<proteinExistence type="predicted"/>
<dbReference type="PANTHER" id="PTHR33376">
    <property type="match status" value="1"/>
</dbReference>
<accession>A0A2T0X9U9</accession>
<protein>
    <submittedName>
        <fullName evidence="5">TRAP-type C4-dicarboxylate transport system substrate-binding protein</fullName>
    </submittedName>
</protein>
<comment type="caution">
    <text evidence="5">The sequence shown here is derived from an EMBL/GenBank/DDBJ whole genome shotgun (WGS) entry which is preliminary data.</text>
</comment>
<keyword evidence="2 4" id="KW-0732">Signal</keyword>
<dbReference type="PANTHER" id="PTHR33376:SF4">
    <property type="entry name" value="SIALIC ACID-BINDING PERIPLASMIC PROTEIN SIAP"/>
    <property type="match status" value="1"/>
</dbReference>
<gene>
    <name evidence="5" type="ORF">BCF33_1345</name>
</gene>
<evidence type="ECO:0000256" key="4">
    <source>
        <dbReference type="SAM" id="SignalP"/>
    </source>
</evidence>